<comment type="function">
    <text evidence="6">Specifically methylates the N7 position of guanine in position 527 of 16S rRNA.</text>
</comment>
<evidence type="ECO:0000256" key="6">
    <source>
        <dbReference type="HAMAP-Rule" id="MF_00074"/>
    </source>
</evidence>
<organism evidence="7 8">
    <name type="scientific">Nitrococcus mobilis Nb-231</name>
    <dbReference type="NCBI Taxonomy" id="314278"/>
    <lineage>
        <taxon>Bacteria</taxon>
        <taxon>Pseudomonadati</taxon>
        <taxon>Pseudomonadota</taxon>
        <taxon>Gammaproteobacteria</taxon>
        <taxon>Chromatiales</taxon>
        <taxon>Ectothiorhodospiraceae</taxon>
        <taxon>Nitrococcus</taxon>
    </lineage>
</organism>
<comment type="catalytic activity">
    <reaction evidence="6">
        <text>guanosine(527) in 16S rRNA + S-adenosyl-L-methionine = N(7)-methylguanosine(527) in 16S rRNA + S-adenosyl-L-homocysteine</text>
        <dbReference type="Rhea" id="RHEA:42732"/>
        <dbReference type="Rhea" id="RHEA-COMP:10209"/>
        <dbReference type="Rhea" id="RHEA-COMP:10210"/>
        <dbReference type="ChEBI" id="CHEBI:57856"/>
        <dbReference type="ChEBI" id="CHEBI:59789"/>
        <dbReference type="ChEBI" id="CHEBI:74269"/>
        <dbReference type="ChEBI" id="CHEBI:74480"/>
        <dbReference type="EC" id="2.1.1.170"/>
    </reaction>
</comment>
<keyword evidence="4 6" id="KW-0808">Transferase</keyword>
<comment type="caution">
    <text evidence="7">The sequence shown here is derived from an EMBL/GenBank/DDBJ whole genome shotgun (WGS) entry which is preliminary data.</text>
</comment>
<dbReference type="SUPFAM" id="SSF53335">
    <property type="entry name" value="S-adenosyl-L-methionine-dependent methyltransferases"/>
    <property type="match status" value="1"/>
</dbReference>
<dbReference type="NCBIfam" id="TIGR00138">
    <property type="entry name" value="rsmG_gidB"/>
    <property type="match status" value="1"/>
</dbReference>
<keyword evidence="5 6" id="KW-0949">S-adenosyl-L-methionine</keyword>
<feature type="binding site" evidence="6">
    <location>
        <position position="69"/>
    </location>
    <ligand>
        <name>S-adenosyl-L-methionine</name>
        <dbReference type="ChEBI" id="CHEBI:59789"/>
    </ligand>
</feature>
<dbReference type="HAMAP" id="MF_00074">
    <property type="entry name" value="16SrRNA_methyltr_G"/>
    <property type="match status" value="1"/>
</dbReference>
<keyword evidence="8" id="KW-1185">Reference proteome</keyword>
<dbReference type="Proteomes" id="UP000003374">
    <property type="component" value="Unassembled WGS sequence"/>
</dbReference>
<comment type="similarity">
    <text evidence="6">Belongs to the methyltransferase superfamily. RNA methyltransferase RsmG family.</text>
</comment>
<reference evidence="7 8" key="1">
    <citation type="submission" date="2006-02" db="EMBL/GenBank/DDBJ databases">
        <authorList>
            <person name="Waterbury J."/>
            <person name="Ferriera S."/>
            <person name="Johnson J."/>
            <person name="Kravitz S."/>
            <person name="Halpern A."/>
            <person name="Remington K."/>
            <person name="Beeson K."/>
            <person name="Tran B."/>
            <person name="Rogers Y.-H."/>
            <person name="Friedman R."/>
            <person name="Venter J.C."/>
        </authorList>
    </citation>
    <scope>NUCLEOTIDE SEQUENCE [LARGE SCALE GENOMIC DNA]</scope>
    <source>
        <strain evidence="7 8">Nb-231</strain>
    </source>
</reference>
<accession>A4BP04</accession>
<feature type="binding site" evidence="6">
    <location>
        <position position="64"/>
    </location>
    <ligand>
        <name>S-adenosyl-L-methionine</name>
        <dbReference type="ChEBI" id="CHEBI:59789"/>
    </ligand>
</feature>
<evidence type="ECO:0000256" key="4">
    <source>
        <dbReference type="ARBA" id="ARBA00022679"/>
    </source>
</evidence>
<protein>
    <recommendedName>
        <fullName evidence="6">Ribosomal RNA small subunit methyltransferase G</fullName>
        <ecNumber evidence="6">2.1.1.170</ecNumber>
    </recommendedName>
    <alternativeName>
        <fullName evidence="6">16S rRNA 7-methylguanosine methyltransferase</fullName>
        <shortName evidence="6">16S rRNA m7G methyltransferase</shortName>
    </alternativeName>
</protein>
<dbReference type="PANTHER" id="PTHR31760">
    <property type="entry name" value="S-ADENOSYL-L-METHIONINE-DEPENDENT METHYLTRANSFERASES SUPERFAMILY PROTEIN"/>
    <property type="match status" value="1"/>
</dbReference>
<dbReference type="EC" id="2.1.1.170" evidence="6"/>
<keyword evidence="3 6" id="KW-0489">Methyltransferase</keyword>
<comment type="caution">
    <text evidence="6">Lacks conserved residue(s) required for the propagation of feature annotation.</text>
</comment>
<dbReference type="eggNOG" id="COG0357">
    <property type="taxonomic scope" value="Bacteria"/>
</dbReference>
<proteinExistence type="inferred from homology"/>
<dbReference type="PIRSF" id="PIRSF003078">
    <property type="entry name" value="GidB"/>
    <property type="match status" value="1"/>
</dbReference>
<dbReference type="InterPro" id="IPR003682">
    <property type="entry name" value="rRNA_ssu_MeTfrase_G"/>
</dbReference>
<gene>
    <name evidence="6" type="primary">rsmG</name>
    <name evidence="7" type="ORF">NB231_10883</name>
</gene>
<sequence length="203" mass="22516">MQILPQAGADLVERHLRYIELLQRWNRTFNLTAIRAPLDMVVRHVLDSLTVHPYVRGDRVLDVGSGAGLPGIPLALASPEHSVVLLDSNGKKIRFLRQVVFELALTNVTVVQARAERFRPALPFDTVIARAFADLPALLRIAWPLLAPAGRVLAMKGREPGAELRRLAGDEVAWRCHRLKVPNLAAERCLIVLEPPATANWSV</sequence>
<dbReference type="GO" id="GO:0005829">
    <property type="term" value="C:cytosol"/>
    <property type="evidence" value="ECO:0007669"/>
    <property type="project" value="TreeGrafter"/>
</dbReference>
<dbReference type="Gene3D" id="3.40.50.150">
    <property type="entry name" value="Vaccinia Virus protein VP39"/>
    <property type="match status" value="1"/>
</dbReference>
<evidence type="ECO:0000256" key="5">
    <source>
        <dbReference type="ARBA" id="ARBA00022691"/>
    </source>
</evidence>
<keyword evidence="1 6" id="KW-0963">Cytoplasm</keyword>
<dbReference type="AlphaFoldDB" id="A4BP04"/>
<dbReference type="CDD" id="cd02440">
    <property type="entry name" value="AdoMet_MTases"/>
    <property type="match status" value="1"/>
</dbReference>
<keyword evidence="2 6" id="KW-0698">rRNA processing</keyword>
<comment type="subcellular location">
    <subcellularLocation>
        <location evidence="6">Cytoplasm</location>
    </subcellularLocation>
</comment>
<feature type="binding site" evidence="6">
    <location>
        <position position="130"/>
    </location>
    <ligand>
        <name>S-adenosyl-L-methionine</name>
        <dbReference type="ChEBI" id="CHEBI:59789"/>
    </ligand>
</feature>
<dbReference type="GO" id="GO:0070043">
    <property type="term" value="F:rRNA (guanine-N7-)-methyltransferase activity"/>
    <property type="evidence" value="ECO:0007669"/>
    <property type="project" value="UniProtKB-UniRule"/>
</dbReference>
<dbReference type="STRING" id="314278.NB231_10883"/>
<evidence type="ECO:0000256" key="3">
    <source>
        <dbReference type="ARBA" id="ARBA00022603"/>
    </source>
</evidence>
<evidence type="ECO:0000256" key="2">
    <source>
        <dbReference type="ARBA" id="ARBA00022552"/>
    </source>
</evidence>
<evidence type="ECO:0000313" key="8">
    <source>
        <dbReference type="Proteomes" id="UP000003374"/>
    </source>
</evidence>
<dbReference type="HOGENOM" id="CLU_065341_2_0_6"/>
<dbReference type="EMBL" id="AAOF01000002">
    <property type="protein sequence ID" value="EAR22953.1"/>
    <property type="molecule type" value="Genomic_DNA"/>
</dbReference>
<dbReference type="PANTHER" id="PTHR31760:SF0">
    <property type="entry name" value="S-ADENOSYL-L-METHIONINE-DEPENDENT METHYLTRANSFERASES SUPERFAMILY PROTEIN"/>
    <property type="match status" value="1"/>
</dbReference>
<name>A4BP04_9GAMM</name>
<evidence type="ECO:0000256" key="1">
    <source>
        <dbReference type="ARBA" id="ARBA00022490"/>
    </source>
</evidence>
<evidence type="ECO:0000313" key="7">
    <source>
        <dbReference type="EMBL" id="EAR22953.1"/>
    </source>
</evidence>
<dbReference type="Pfam" id="PF02527">
    <property type="entry name" value="GidB"/>
    <property type="match status" value="1"/>
</dbReference>
<feature type="binding site" evidence="6">
    <location>
        <begin position="115"/>
        <end position="116"/>
    </location>
    <ligand>
        <name>S-adenosyl-L-methionine</name>
        <dbReference type="ChEBI" id="CHEBI:59789"/>
    </ligand>
</feature>
<dbReference type="InterPro" id="IPR029063">
    <property type="entry name" value="SAM-dependent_MTases_sf"/>
</dbReference>